<dbReference type="Proteomes" id="UP000759529">
    <property type="component" value="Unassembled WGS sequence"/>
</dbReference>
<organism evidence="1 2">
    <name type="scientific">Flavobacterium macrobrachii</name>
    <dbReference type="NCBI Taxonomy" id="591204"/>
    <lineage>
        <taxon>Bacteria</taxon>
        <taxon>Pseudomonadati</taxon>
        <taxon>Bacteroidota</taxon>
        <taxon>Flavobacteriia</taxon>
        <taxon>Flavobacteriales</taxon>
        <taxon>Flavobacteriaceae</taxon>
        <taxon>Flavobacterium</taxon>
    </lineage>
</organism>
<dbReference type="EMBL" id="JACSOD020000492">
    <property type="protein sequence ID" value="MBM6499892.1"/>
    <property type="molecule type" value="Genomic_DNA"/>
</dbReference>
<protein>
    <submittedName>
        <fullName evidence="1">PH domain-containing protein</fullName>
    </submittedName>
</protein>
<proteinExistence type="predicted"/>
<keyword evidence="2" id="KW-1185">Reference proteome</keyword>
<accession>A0ABS2CY55</accession>
<name>A0ABS2CY55_9FLAO</name>
<evidence type="ECO:0000313" key="2">
    <source>
        <dbReference type="Proteomes" id="UP000759529"/>
    </source>
</evidence>
<gene>
    <name evidence="1" type="ORF">H9X54_011355</name>
</gene>
<reference evidence="1 2" key="1">
    <citation type="submission" date="2021-02" db="EMBL/GenBank/DDBJ databases">
        <authorList>
            <person name="Jung H.S."/>
            <person name="Chun B.H."/>
            <person name="Jeon C.O."/>
        </authorList>
    </citation>
    <scope>NUCLEOTIDE SEQUENCE [LARGE SCALE GENOMIC DNA]</scope>
    <source>
        <strain evidence="1 2">LMG 25203</strain>
    </source>
</reference>
<evidence type="ECO:0000313" key="1">
    <source>
        <dbReference type="EMBL" id="MBM6499892.1"/>
    </source>
</evidence>
<sequence>MKNKFDEIYISPKEKQLFIDEMLKINPNIEIKI</sequence>
<comment type="caution">
    <text evidence="1">The sequence shown here is derived from an EMBL/GenBank/DDBJ whole genome shotgun (WGS) entry which is preliminary data.</text>
</comment>